<reference evidence="5 6" key="1">
    <citation type="submission" date="2020-02" db="EMBL/GenBank/DDBJ databases">
        <title>Genome assembly of a novel Clostridium senegalense strain.</title>
        <authorList>
            <person name="Gupta T.B."/>
            <person name="Jauregui R."/>
            <person name="Maclean P."/>
            <person name="Nawarathana A."/>
            <person name="Brightwell G."/>
        </authorList>
    </citation>
    <scope>NUCLEOTIDE SEQUENCE [LARGE SCALE GENOMIC DNA]</scope>
    <source>
        <strain evidence="5 6">AGRFS4</strain>
    </source>
</reference>
<sequence>MYLAKNKWGYILLDFIKITETEMLENKLYKPITGALILVECNSKYLIGFNRWRNQWEMPAGGIEYGETPRECVERELFEETNQKVANIEFKGIFKIYDENKNIIKYQAMYYACTDELKEFAKNDKIYKIMLWDLQSPIKEFDEVDRKMIKLCLK</sequence>
<name>A0A6M0H7L3_9CLOT</name>
<dbReference type="SUPFAM" id="SSF55811">
    <property type="entry name" value="Nudix"/>
    <property type="match status" value="1"/>
</dbReference>
<comment type="similarity">
    <text evidence="3">Belongs to the Nudix hydrolase family.</text>
</comment>
<organism evidence="5 6">
    <name type="scientific">Clostridium senegalense</name>
    <dbReference type="NCBI Taxonomy" id="1465809"/>
    <lineage>
        <taxon>Bacteria</taxon>
        <taxon>Bacillati</taxon>
        <taxon>Bacillota</taxon>
        <taxon>Clostridia</taxon>
        <taxon>Eubacteriales</taxon>
        <taxon>Clostridiaceae</taxon>
        <taxon>Clostridium</taxon>
    </lineage>
</organism>
<dbReference type="InterPro" id="IPR020476">
    <property type="entry name" value="Nudix_hydrolase"/>
</dbReference>
<dbReference type="Proteomes" id="UP000481872">
    <property type="component" value="Unassembled WGS sequence"/>
</dbReference>
<dbReference type="PANTHER" id="PTHR43046">
    <property type="entry name" value="GDP-MANNOSE MANNOSYL HYDROLASE"/>
    <property type="match status" value="1"/>
</dbReference>
<dbReference type="PRINTS" id="PR00502">
    <property type="entry name" value="NUDIXFAMILY"/>
</dbReference>
<dbReference type="Pfam" id="PF00293">
    <property type="entry name" value="NUDIX"/>
    <property type="match status" value="1"/>
</dbReference>
<evidence type="ECO:0000313" key="6">
    <source>
        <dbReference type="Proteomes" id="UP000481872"/>
    </source>
</evidence>
<comment type="cofactor">
    <cofactor evidence="1">
        <name>Mg(2+)</name>
        <dbReference type="ChEBI" id="CHEBI:18420"/>
    </cofactor>
</comment>
<evidence type="ECO:0000256" key="1">
    <source>
        <dbReference type="ARBA" id="ARBA00001946"/>
    </source>
</evidence>
<dbReference type="AlphaFoldDB" id="A0A6M0H7L3"/>
<comment type="caution">
    <text evidence="5">The sequence shown here is derived from an EMBL/GenBank/DDBJ whole genome shotgun (WGS) entry which is preliminary data.</text>
</comment>
<evidence type="ECO:0000259" key="4">
    <source>
        <dbReference type="PROSITE" id="PS51462"/>
    </source>
</evidence>
<dbReference type="PANTHER" id="PTHR43046:SF14">
    <property type="entry name" value="MUTT_NUDIX FAMILY PROTEIN"/>
    <property type="match status" value="1"/>
</dbReference>
<feature type="domain" description="Nudix hydrolase" evidence="4">
    <location>
        <begin position="28"/>
        <end position="154"/>
    </location>
</feature>
<accession>A0A6M0H7L3</accession>
<evidence type="ECO:0000313" key="5">
    <source>
        <dbReference type="EMBL" id="NEU06619.1"/>
    </source>
</evidence>
<evidence type="ECO:0000256" key="3">
    <source>
        <dbReference type="RuleBase" id="RU003476"/>
    </source>
</evidence>
<dbReference type="GO" id="GO:0016787">
    <property type="term" value="F:hydrolase activity"/>
    <property type="evidence" value="ECO:0007669"/>
    <property type="project" value="UniProtKB-KW"/>
</dbReference>
<protein>
    <submittedName>
        <fullName evidence="5">NUDIX hydrolase</fullName>
    </submittedName>
</protein>
<dbReference type="CDD" id="cd02883">
    <property type="entry name" value="NUDIX_Hydrolase"/>
    <property type="match status" value="1"/>
</dbReference>
<keyword evidence="6" id="KW-1185">Reference proteome</keyword>
<gene>
    <name evidence="5" type="ORF">G3M99_17595</name>
</gene>
<proteinExistence type="inferred from homology"/>
<dbReference type="PROSITE" id="PS00893">
    <property type="entry name" value="NUDIX_BOX"/>
    <property type="match status" value="1"/>
</dbReference>
<dbReference type="InterPro" id="IPR000086">
    <property type="entry name" value="NUDIX_hydrolase_dom"/>
</dbReference>
<dbReference type="EMBL" id="JAAGPU010000056">
    <property type="protein sequence ID" value="NEU06619.1"/>
    <property type="molecule type" value="Genomic_DNA"/>
</dbReference>
<evidence type="ECO:0000256" key="2">
    <source>
        <dbReference type="ARBA" id="ARBA00022801"/>
    </source>
</evidence>
<dbReference type="InterPro" id="IPR020084">
    <property type="entry name" value="NUDIX_hydrolase_CS"/>
</dbReference>
<dbReference type="Gene3D" id="3.90.79.10">
    <property type="entry name" value="Nucleoside Triphosphate Pyrophosphohydrolase"/>
    <property type="match status" value="1"/>
</dbReference>
<dbReference type="PROSITE" id="PS51462">
    <property type="entry name" value="NUDIX"/>
    <property type="match status" value="1"/>
</dbReference>
<keyword evidence="2 3" id="KW-0378">Hydrolase</keyword>
<dbReference type="InterPro" id="IPR015797">
    <property type="entry name" value="NUDIX_hydrolase-like_dom_sf"/>
</dbReference>
<dbReference type="RefSeq" id="WP_199870939.1">
    <property type="nucleotide sequence ID" value="NZ_JAAGPU010000056.1"/>
</dbReference>